<evidence type="ECO:0000259" key="3">
    <source>
        <dbReference type="PROSITE" id="PS50011"/>
    </source>
</evidence>
<keyword evidence="5" id="KW-1185">Reference proteome</keyword>
<evidence type="ECO:0000313" key="4">
    <source>
        <dbReference type="EMBL" id="KAK2158872.1"/>
    </source>
</evidence>
<dbReference type="PANTHER" id="PTHR11909">
    <property type="entry name" value="CASEIN KINASE-RELATED"/>
    <property type="match status" value="1"/>
</dbReference>
<evidence type="ECO:0000256" key="2">
    <source>
        <dbReference type="SAM" id="MobiDB-lite"/>
    </source>
</evidence>
<dbReference type="GO" id="GO:0005524">
    <property type="term" value="F:ATP binding"/>
    <property type="evidence" value="ECO:0007669"/>
    <property type="project" value="InterPro"/>
</dbReference>
<organism evidence="4 5">
    <name type="scientific">Paralvinella palmiformis</name>
    <dbReference type="NCBI Taxonomy" id="53620"/>
    <lineage>
        <taxon>Eukaryota</taxon>
        <taxon>Metazoa</taxon>
        <taxon>Spiralia</taxon>
        <taxon>Lophotrochozoa</taxon>
        <taxon>Annelida</taxon>
        <taxon>Polychaeta</taxon>
        <taxon>Sedentaria</taxon>
        <taxon>Canalipalpata</taxon>
        <taxon>Terebellida</taxon>
        <taxon>Terebelliformia</taxon>
        <taxon>Alvinellidae</taxon>
        <taxon>Paralvinella</taxon>
    </lineage>
</organism>
<dbReference type="InterPro" id="IPR011009">
    <property type="entry name" value="Kinase-like_dom_sf"/>
</dbReference>
<evidence type="ECO:0000256" key="1">
    <source>
        <dbReference type="ARBA" id="ARBA00012513"/>
    </source>
</evidence>
<proteinExistence type="predicted"/>
<dbReference type="SMART" id="SM00220">
    <property type="entry name" value="S_TKc"/>
    <property type="match status" value="1"/>
</dbReference>
<dbReference type="CDD" id="cd14016">
    <property type="entry name" value="STKc_CK1"/>
    <property type="match status" value="1"/>
</dbReference>
<gene>
    <name evidence="4" type="ORF">LSH36_162g03099</name>
</gene>
<dbReference type="InterPro" id="IPR000719">
    <property type="entry name" value="Prot_kinase_dom"/>
</dbReference>
<reference evidence="4" key="1">
    <citation type="journal article" date="2023" name="Mol. Biol. Evol.">
        <title>Third-Generation Sequencing Reveals the Adaptive Role of the Epigenome in Three Deep-Sea Polychaetes.</title>
        <authorList>
            <person name="Perez M."/>
            <person name="Aroh O."/>
            <person name="Sun Y."/>
            <person name="Lan Y."/>
            <person name="Juniper S.K."/>
            <person name="Young C.R."/>
            <person name="Angers B."/>
            <person name="Qian P.Y."/>
        </authorList>
    </citation>
    <scope>NUCLEOTIDE SEQUENCE</scope>
    <source>
        <strain evidence="4">P08H-3</strain>
    </source>
</reference>
<dbReference type="Gene3D" id="1.10.510.10">
    <property type="entry name" value="Transferase(Phosphotransferase) domain 1"/>
    <property type="match status" value="1"/>
</dbReference>
<accession>A0AAD9N6G5</accession>
<protein>
    <recommendedName>
        <fullName evidence="1">non-specific serine/threonine protein kinase</fullName>
        <ecNumber evidence="1">2.7.11.1</ecNumber>
    </recommendedName>
</protein>
<name>A0AAD9N6G5_9ANNE</name>
<dbReference type="Pfam" id="PF00069">
    <property type="entry name" value="Pkinase"/>
    <property type="match status" value="1"/>
</dbReference>
<dbReference type="InterPro" id="IPR008271">
    <property type="entry name" value="Ser/Thr_kinase_AS"/>
</dbReference>
<dbReference type="GO" id="GO:0004674">
    <property type="term" value="F:protein serine/threonine kinase activity"/>
    <property type="evidence" value="ECO:0007669"/>
    <property type="project" value="UniProtKB-EC"/>
</dbReference>
<dbReference type="EMBL" id="JAODUP010000162">
    <property type="protein sequence ID" value="KAK2158872.1"/>
    <property type="molecule type" value="Genomic_DNA"/>
</dbReference>
<dbReference type="AlphaFoldDB" id="A0AAD9N6G5"/>
<evidence type="ECO:0000313" key="5">
    <source>
        <dbReference type="Proteomes" id="UP001208570"/>
    </source>
</evidence>
<feature type="domain" description="Protein kinase" evidence="3">
    <location>
        <begin position="34"/>
        <end position="300"/>
    </location>
</feature>
<comment type="caution">
    <text evidence="4">The sequence shown here is derived from an EMBL/GenBank/DDBJ whole genome shotgun (WGS) entry which is preliminary data.</text>
</comment>
<dbReference type="EC" id="2.7.11.1" evidence="1"/>
<feature type="compositionally biased region" description="Low complexity" evidence="2">
    <location>
        <begin position="1"/>
        <end position="11"/>
    </location>
</feature>
<sequence length="341" mass="39387">MAEDSGPSSGQGDPGNDEMTTEKDQLIVGRSVKTKVLKKINGGSFGEIFLGKLMSTGQKVVVKLERQNCKCPQLLFEGSVYRHLEGGPGIPETYWFGMHDPLYSVLVMELLGPSLQELFIYCQRKFSLKTVLMLIDEMITIMEFFHRKSYLHRDIKPDNFMIGRNEKSDRLYIIDYGLSKKFTRHKFIPHPHCPLAHGLVGTARYASIHAHLGRDDGPRDDMESMGYMWVYFLKGKLPWQGIPIGNKREKFHKIKEMKIETPLETLCENLPGEFMTYLTYCRHMRVDDIPNYVHIKDLFVSLATKEGIAYDKRYDWVIRQEESGEKVKYFKVDEEHLSSSA</sequence>
<dbReference type="InterPro" id="IPR050235">
    <property type="entry name" value="CK1_Ser-Thr_kinase"/>
</dbReference>
<dbReference type="PROSITE" id="PS50011">
    <property type="entry name" value="PROTEIN_KINASE_DOM"/>
    <property type="match status" value="1"/>
</dbReference>
<dbReference type="SUPFAM" id="SSF56112">
    <property type="entry name" value="Protein kinase-like (PK-like)"/>
    <property type="match status" value="1"/>
</dbReference>
<feature type="region of interest" description="Disordered" evidence="2">
    <location>
        <begin position="1"/>
        <end position="24"/>
    </location>
</feature>
<dbReference type="PROSITE" id="PS00108">
    <property type="entry name" value="PROTEIN_KINASE_ST"/>
    <property type="match status" value="1"/>
</dbReference>
<dbReference type="Proteomes" id="UP001208570">
    <property type="component" value="Unassembled WGS sequence"/>
</dbReference>